<name>A0ABY5DH89_9ACTN</name>
<keyword evidence="2" id="KW-1185">Reference proteome</keyword>
<evidence type="ECO:0000313" key="1">
    <source>
        <dbReference type="EMBL" id="USY22481.1"/>
    </source>
</evidence>
<dbReference type="InterPro" id="IPR003615">
    <property type="entry name" value="HNH_nuc"/>
</dbReference>
<organism evidence="1 2">
    <name type="scientific">Nocardiopsis exhalans</name>
    <dbReference type="NCBI Taxonomy" id="163604"/>
    <lineage>
        <taxon>Bacteria</taxon>
        <taxon>Bacillati</taxon>
        <taxon>Actinomycetota</taxon>
        <taxon>Actinomycetes</taxon>
        <taxon>Streptosporangiales</taxon>
        <taxon>Nocardiopsidaceae</taxon>
        <taxon>Nocardiopsis</taxon>
    </lineage>
</organism>
<dbReference type="CDD" id="cd00085">
    <property type="entry name" value="HNHc"/>
    <property type="match status" value="1"/>
</dbReference>
<reference evidence="1" key="1">
    <citation type="submission" date="2022-06" db="EMBL/GenBank/DDBJ databases">
        <authorList>
            <person name="Ping M."/>
        </authorList>
    </citation>
    <scope>NUCLEOTIDE SEQUENCE</scope>
    <source>
        <strain evidence="1">JCM11759T</strain>
    </source>
</reference>
<evidence type="ECO:0008006" key="3">
    <source>
        <dbReference type="Google" id="ProtNLM"/>
    </source>
</evidence>
<dbReference type="RefSeq" id="WP_254421254.1">
    <property type="nucleotide sequence ID" value="NZ_BAAAJB010000067.1"/>
</dbReference>
<accession>A0ABY5DH89</accession>
<protein>
    <recommendedName>
        <fullName evidence="3">HNH endonuclease</fullName>
    </recommendedName>
</protein>
<gene>
    <name evidence="1" type="ORF">NE857_13220</name>
</gene>
<proteinExistence type="predicted"/>
<dbReference type="Proteomes" id="UP001055940">
    <property type="component" value="Chromosome"/>
</dbReference>
<evidence type="ECO:0000313" key="2">
    <source>
        <dbReference type="Proteomes" id="UP001055940"/>
    </source>
</evidence>
<sequence>MAAHITAHGDAGPRADPAIPIDQRNSIDNLLYLCPSCHSRIDKNSGAGYTVEELLDAKGRHEAWTRSLRQAGSAWNVRYHHVDFVNTTRLAMLPGADDVLRVAKDIGLDTSASFRSQGMLAGVFVNRVKPIFENWGERALDLDPADPIEVKPGMVVSFDAPMRARNIRRARYLARISGSIKWDPHLRFAYGKRTVAIRFDPVWLTTTTSLTTLGTAEKEAVTYAGLGTVVAVTKEEIQVSAMVFGQPDNGVNTFVQSMSSMSPRGRSNIEFGRMVDSRSARGARMSNGSDKRSTVDAVLYFDELDEQIVGPEPMEKAVFGAVAKAVPEYRRDMRVGLASLITWALTKHDYTPTDVASHLVVAPEEQWSSFSVPRLGGLISRTEVAYALLRGVQVQYLDDLDEILIEDFPPYRGGFQLLSGNRYHEGLHGCVDKFRVRGGDLRVLYSARDVYGEGLDESVIEYWKRTGLFSSVAWEEDEARSQADEEEARKLMGDFMSGF</sequence>
<dbReference type="EMBL" id="CP099837">
    <property type="protein sequence ID" value="USY22481.1"/>
    <property type="molecule type" value="Genomic_DNA"/>
</dbReference>